<dbReference type="SUPFAM" id="SSF89733">
    <property type="entry name" value="L-sulfolactate dehydrogenase-like"/>
    <property type="match status" value="1"/>
</dbReference>
<keyword evidence="4" id="KW-1185">Reference proteome</keyword>
<dbReference type="Pfam" id="PF02615">
    <property type="entry name" value="Ldh_2"/>
    <property type="match status" value="2"/>
</dbReference>
<proteinExistence type="inferred from homology"/>
<evidence type="ECO:0000256" key="1">
    <source>
        <dbReference type="ARBA" id="ARBA00006056"/>
    </source>
</evidence>
<dbReference type="Proteomes" id="UP000053240">
    <property type="component" value="Unassembled WGS sequence"/>
</dbReference>
<dbReference type="EMBL" id="KQ460949">
    <property type="protein sequence ID" value="KPJ10483.1"/>
    <property type="molecule type" value="Genomic_DNA"/>
</dbReference>
<protein>
    <submittedName>
        <fullName evidence="3">Malate/L-sulfolactate dehydrogenase</fullName>
    </submittedName>
</protein>
<dbReference type="InterPro" id="IPR043143">
    <property type="entry name" value="Mal/L-sulf/L-lact_DH-like_NADP"/>
</dbReference>
<reference evidence="3 4" key="1">
    <citation type="journal article" date="2015" name="Nat. Commun.">
        <title>Outbred genome sequencing and CRISPR/Cas9 gene editing in butterflies.</title>
        <authorList>
            <person name="Li X."/>
            <person name="Fan D."/>
            <person name="Zhang W."/>
            <person name="Liu G."/>
            <person name="Zhang L."/>
            <person name="Zhao L."/>
            <person name="Fang X."/>
            <person name="Chen L."/>
            <person name="Dong Y."/>
            <person name="Chen Y."/>
            <person name="Ding Y."/>
            <person name="Zhao R."/>
            <person name="Feng M."/>
            <person name="Zhu Y."/>
            <person name="Feng Y."/>
            <person name="Jiang X."/>
            <person name="Zhu D."/>
            <person name="Xiang H."/>
            <person name="Feng X."/>
            <person name="Li S."/>
            <person name="Wang J."/>
            <person name="Zhang G."/>
            <person name="Kronforst M.R."/>
            <person name="Wang W."/>
        </authorList>
    </citation>
    <scope>NUCLEOTIDE SEQUENCE [LARGE SCALE GENOMIC DNA]</scope>
    <source>
        <strain evidence="3">Ya'a_city_454_Pm</strain>
        <tissue evidence="3">Whole body</tissue>
    </source>
</reference>
<dbReference type="Gene3D" id="3.30.1370.60">
    <property type="entry name" value="Hypothetical oxidoreductase yiak, domain 2"/>
    <property type="match status" value="1"/>
</dbReference>
<dbReference type="GO" id="GO:0016491">
    <property type="term" value="F:oxidoreductase activity"/>
    <property type="evidence" value="ECO:0007669"/>
    <property type="project" value="UniProtKB-KW"/>
</dbReference>
<gene>
    <name evidence="3" type="ORF">RR48_09617</name>
</gene>
<dbReference type="InterPro" id="IPR003767">
    <property type="entry name" value="Malate/L-lactate_DH-like"/>
</dbReference>
<dbReference type="InterPro" id="IPR036111">
    <property type="entry name" value="Mal/L-sulfo/L-lacto_DH-like_sf"/>
</dbReference>
<dbReference type="InterPro" id="IPR043144">
    <property type="entry name" value="Mal/L-sulf/L-lact_DH-like_ah"/>
</dbReference>
<dbReference type="InParanoid" id="A0A194QY65"/>
<dbReference type="PANTHER" id="PTHR11091:SF0">
    <property type="entry name" value="MALATE DEHYDROGENASE"/>
    <property type="match status" value="1"/>
</dbReference>
<dbReference type="Gene3D" id="1.10.1530.10">
    <property type="match status" value="1"/>
</dbReference>
<evidence type="ECO:0000313" key="4">
    <source>
        <dbReference type="Proteomes" id="UP000053240"/>
    </source>
</evidence>
<comment type="similarity">
    <text evidence="1">Belongs to the LDH2/MDH2 oxidoreductase family.</text>
</comment>
<accession>A0A194QY65</accession>
<keyword evidence="2" id="KW-0560">Oxidoreductase</keyword>
<organism evidence="3 4">
    <name type="scientific">Papilio machaon</name>
    <name type="common">Old World swallowtail butterfly</name>
    <dbReference type="NCBI Taxonomy" id="76193"/>
    <lineage>
        <taxon>Eukaryota</taxon>
        <taxon>Metazoa</taxon>
        <taxon>Ecdysozoa</taxon>
        <taxon>Arthropoda</taxon>
        <taxon>Hexapoda</taxon>
        <taxon>Insecta</taxon>
        <taxon>Pterygota</taxon>
        <taxon>Neoptera</taxon>
        <taxon>Endopterygota</taxon>
        <taxon>Lepidoptera</taxon>
        <taxon>Glossata</taxon>
        <taxon>Ditrysia</taxon>
        <taxon>Papilionoidea</taxon>
        <taxon>Papilionidae</taxon>
        <taxon>Papilioninae</taxon>
        <taxon>Papilio</taxon>
    </lineage>
</organism>
<evidence type="ECO:0000256" key="2">
    <source>
        <dbReference type="ARBA" id="ARBA00023002"/>
    </source>
</evidence>
<sequence length="387" mass="42224">MAKVCVDEVIRFTSDCFKALGVNAKAACQQAEMLYQADRIGYYSHGLHRLEYYVNDIKTGACQPNNEPKVEKETTSTAWVNANNAFGSTAAHFCLDLAIEKAKNSGVGWVSAKGCNHYGIGGYWAMLAAKQGFVAFAFSNSSPLLAPTRSKKLHCLMSSCYVLVSSKAVSLQPALGTNPIAFVAPGCNNDYFYLDFATTAVSVGKVALYARKGLRLPDGWALGPDGKVTNDAQVAMKTRSLMPLGGTEQSSGYKGYGIAAMVEILCGITAGSNYGHHIRSWSLSKKSSGPSNLGQTFIVMDPNQFAPGFKERVSESLNYWRKMEPVNPKLPVIAPGDMERIVGERTDREGTITYVKRILDVSKKIAKELNVEPIQELRIEPRHKGRK</sequence>
<dbReference type="STRING" id="76193.A0A194QY65"/>
<dbReference type="AlphaFoldDB" id="A0A194QY65"/>
<dbReference type="PANTHER" id="PTHR11091">
    <property type="entry name" value="OXIDOREDUCTASE-RELATED"/>
    <property type="match status" value="1"/>
</dbReference>
<name>A0A194QY65_PAPMA</name>
<evidence type="ECO:0000313" key="3">
    <source>
        <dbReference type="EMBL" id="KPJ10483.1"/>
    </source>
</evidence>